<reference evidence="1 2" key="1">
    <citation type="journal article" date="2022" name="DNA Res.">
        <title>Chromosomal-level genome assembly of the orchid tree Bauhinia variegata (Leguminosae; Cercidoideae) supports the allotetraploid origin hypothesis of Bauhinia.</title>
        <authorList>
            <person name="Zhong Y."/>
            <person name="Chen Y."/>
            <person name="Zheng D."/>
            <person name="Pang J."/>
            <person name="Liu Y."/>
            <person name="Luo S."/>
            <person name="Meng S."/>
            <person name="Qian L."/>
            <person name="Wei D."/>
            <person name="Dai S."/>
            <person name="Zhou R."/>
        </authorList>
    </citation>
    <scope>NUCLEOTIDE SEQUENCE [LARGE SCALE GENOMIC DNA]</scope>
    <source>
        <strain evidence="1">BV-YZ2020</strain>
    </source>
</reference>
<organism evidence="1 2">
    <name type="scientific">Bauhinia variegata</name>
    <name type="common">Purple orchid tree</name>
    <name type="synonym">Phanera variegata</name>
    <dbReference type="NCBI Taxonomy" id="167791"/>
    <lineage>
        <taxon>Eukaryota</taxon>
        <taxon>Viridiplantae</taxon>
        <taxon>Streptophyta</taxon>
        <taxon>Embryophyta</taxon>
        <taxon>Tracheophyta</taxon>
        <taxon>Spermatophyta</taxon>
        <taxon>Magnoliopsida</taxon>
        <taxon>eudicotyledons</taxon>
        <taxon>Gunneridae</taxon>
        <taxon>Pentapetalae</taxon>
        <taxon>rosids</taxon>
        <taxon>fabids</taxon>
        <taxon>Fabales</taxon>
        <taxon>Fabaceae</taxon>
        <taxon>Cercidoideae</taxon>
        <taxon>Cercideae</taxon>
        <taxon>Bauhiniinae</taxon>
        <taxon>Bauhinia</taxon>
    </lineage>
</organism>
<accession>A0ACB9PJ42</accession>
<comment type="caution">
    <text evidence="1">The sequence shown here is derived from an EMBL/GenBank/DDBJ whole genome shotgun (WGS) entry which is preliminary data.</text>
</comment>
<evidence type="ECO:0000313" key="1">
    <source>
        <dbReference type="EMBL" id="KAI4347979.1"/>
    </source>
</evidence>
<protein>
    <submittedName>
        <fullName evidence="1">Uncharacterized protein</fullName>
    </submittedName>
</protein>
<evidence type="ECO:0000313" key="2">
    <source>
        <dbReference type="Proteomes" id="UP000828941"/>
    </source>
</evidence>
<keyword evidence="2" id="KW-1185">Reference proteome</keyword>
<dbReference type="Proteomes" id="UP000828941">
    <property type="component" value="Chromosome 4"/>
</dbReference>
<sequence>METANLSSNPEIAPRAVEKVYDKKYAPLYKAVRHGDLEDVMKFLEAHPEGVNAIISEIGETALHVAVTFEHLHIVKELVHKMQEGDLEWRNQFGETAFATAACTGIIEMAKCMIEKNRNLPMIPANNGSLPVTKAVHRNKKEMARYLYSVTRLEELVLEKGYLGASLVQECFLAGAIDFTLDLVRRCPGLAIAMNGSKVTLLWSLSNKPSKFPSGCRLLFWERWIYNWIQIELATATKDIRIDMERSNAIESNDMTSIAEVFNLIYGVTSSIRDGLSVVKDESRNTALHMAALLAPSEQLNRIPGAALQMQRELQWFKEVKHVMSPTKYESVNTSYKTARQLFIEQHMDLRKDGENWMKQNATSNTIVAALVVTIMFAVSFTVPGGNDQSTGYPIFQDHKLFKLFIISDATSLFSSTTSLLMFLGILTSRYAEDDFLKSLPNKLIIGLSMMFISIATMMITFSTAISIMFPGKLWINILVIVFACVPISSFVWLQFPLLIEVCLSTYGPGIFKRNRKRWF</sequence>
<gene>
    <name evidence="1" type="ORF">L6164_008746</name>
</gene>
<dbReference type="EMBL" id="CM039429">
    <property type="protein sequence ID" value="KAI4347979.1"/>
    <property type="molecule type" value="Genomic_DNA"/>
</dbReference>
<proteinExistence type="predicted"/>
<name>A0ACB9PJ42_BAUVA</name>